<dbReference type="AlphaFoldDB" id="A0ABC8UQ09"/>
<evidence type="ECO:0000313" key="1">
    <source>
        <dbReference type="EMBL" id="CAK9172313.1"/>
    </source>
</evidence>
<reference evidence="3 4" key="1">
    <citation type="submission" date="2024-02" db="EMBL/GenBank/DDBJ databases">
        <authorList>
            <person name="Vignale AGUSTIN F."/>
            <person name="Sosa J E."/>
            <person name="Modenutti C."/>
        </authorList>
    </citation>
    <scope>NUCLEOTIDE SEQUENCE [LARGE SCALE GENOMIC DNA]</scope>
</reference>
<gene>
    <name evidence="1" type="ORF">ILEXP_LOCUS41958</name>
    <name evidence="2" type="ORF">ILEXP_LOCUS41959</name>
    <name evidence="3" type="ORF">ILEXP_LOCUS53344</name>
</gene>
<accession>A0ABC8UQ09</accession>
<evidence type="ECO:0000313" key="4">
    <source>
        <dbReference type="Proteomes" id="UP001642360"/>
    </source>
</evidence>
<sequence length="74" mass="8077">ACPFLSLEKTTTSISTCRLVEKENRGKMKSIDLIHGHTTMLQSIGVHSRKVLGPLGVALAVIGERGKRFERDGT</sequence>
<keyword evidence="4" id="KW-1185">Reference proteome</keyword>
<dbReference type="EMBL" id="CAUOFW020005949">
    <property type="protein sequence ID" value="CAK9172313.1"/>
    <property type="molecule type" value="Genomic_DNA"/>
</dbReference>
<name>A0ABC8UQ09_9AQUA</name>
<comment type="caution">
    <text evidence="3">The sequence shown here is derived from an EMBL/GenBank/DDBJ whole genome shotgun (WGS) entry which is preliminary data.</text>
</comment>
<organism evidence="3 4">
    <name type="scientific">Ilex paraguariensis</name>
    <name type="common">yerba mate</name>
    <dbReference type="NCBI Taxonomy" id="185542"/>
    <lineage>
        <taxon>Eukaryota</taxon>
        <taxon>Viridiplantae</taxon>
        <taxon>Streptophyta</taxon>
        <taxon>Embryophyta</taxon>
        <taxon>Tracheophyta</taxon>
        <taxon>Spermatophyta</taxon>
        <taxon>Magnoliopsida</taxon>
        <taxon>eudicotyledons</taxon>
        <taxon>Gunneridae</taxon>
        <taxon>Pentapetalae</taxon>
        <taxon>asterids</taxon>
        <taxon>campanulids</taxon>
        <taxon>Aquifoliales</taxon>
        <taxon>Aquifoliaceae</taxon>
        <taxon>Ilex</taxon>
    </lineage>
</organism>
<evidence type="ECO:0000313" key="3">
    <source>
        <dbReference type="EMBL" id="CAK9183105.1"/>
    </source>
</evidence>
<dbReference type="Proteomes" id="UP001642360">
    <property type="component" value="Unassembled WGS sequence"/>
</dbReference>
<proteinExistence type="predicted"/>
<dbReference type="EMBL" id="CAUOFW020008508">
    <property type="protein sequence ID" value="CAK9183105.1"/>
    <property type="molecule type" value="Genomic_DNA"/>
</dbReference>
<dbReference type="EMBL" id="CAUOFW020005949">
    <property type="protein sequence ID" value="CAK9172314.1"/>
    <property type="molecule type" value="Genomic_DNA"/>
</dbReference>
<evidence type="ECO:0000313" key="2">
    <source>
        <dbReference type="EMBL" id="CAK9172314.1"/>
    </source>
</evidence>
<protein>
    <submittedName>
        <fullName evidence="3">Uncharacterized protein</fullName>
    </submittedName>
</protein>
<feature type="non-terminal residue" evidence="3">
    <location>
        <position position="1"/>
    </location>
</feature>